<keyword evidence="1" id="KW-0614">Plasmid</keyword>
<dbReference type="KEGG" id="hje:HacjB3_17243"/>
<gene>
    <name evidence="1" type="ordered locus">HacjB3_17243</name>
    <name evidence="2" type="ordered locus">HacjB3_19448</name>
    <name evidence="3" type="ORF">C497_00295</name>
</gene>
<accession>D8JCP6</accession>
<dbReference type="Proteomes" id="UP000000390">
    <property type="component" value="Plasmid 2"/>
</dbReference>
<dbReference type="RefSeq" id="WP_008413619.1">
    <property type="nucleotide sequence ID" value="NC_014299.1"/>
</dbReference>
<evidence type="ECO:0000313" key="1">
    <source>
        <dbReference type="EMBL" id="ADJ16791.1"/>
    </source>
</evidence>
<sequence>MSSKSTDPTAEPQILGFLDQNGKSTVHEIATGIGYSNGHVRHVAKRMAKSGQIEGEKSSSVPAYNIKGDYVVLPDNKDRLLKIVKAYASSHYPNVKGKPTTEIRDYISANIANGVVDSIGRWEFWVDTETTAAE</sequence>
<dbReference type="EMBL" id="CP002066">
    <property type="protein sequence ID" value="ADJ17226.1"/>
    <property type="molecule type" value="Genomic_DNA"/>
</dbReference>
<dbReference type="Proteomes" id="UP000011645">
    <property type="component" value="Unassembled WGS sequence"/>
</dbReference>
<dbReference type="EMBL" id="AOHV01000002">
    <property type="protein sequence ID" value="ELY41682.1"/>
    <property type="molecule type" value="Genomic_DNA"/>
</dbReference>
<reference evidence="3 5" key="2">
    <citation type="journal article" date="2014" name="PLoS Genet.">
        <title>Phylogenetically driven sequencing of extremely halophilic archaea reveals strategies for static and dynamic osmo-response.</title>
        <authorList>
            <person name="Becker E.A."/>
            <person name="Seitzer P.M."/>
            <person name="Tritt A."/>
            <person name="Larsen D."/>
            <person name="Krusor M."/>
            <person name="Yao A.I."/>
            <person name="Wu D."/>
            <person name="Madern D."/>
            <person name="Eisen J.A."/>
            <person name="Darling A.E."/>
            <person name="Facciotti M.T."/>
        </authorList>
    </citation>
    <scope>NUCLEOTIDE SEQUENCE [LARGE SCALE GENOMIC DNA]</scope>
    <source>
        <strain evidence="3">B3</strain>
        <strain evidence="5">DSM 18796 / CECT 7217 / JCM 14584 / KCTC 4019 / B3</strain>
    </source>
</reference>
<geneLocation type="plasmid" evidence="2 4">
    <name>4</name>
</geneLocation>
<dbReference type="GeneID" id="9421600"/>
<dbReference type="Proteomes" id="UP000000390">
    <property type="component" value="Plasmid 4"/>
</dbReference>
<dbReference type="EMBL" id="CP002064">
    <property type="protein sequence ID" value="ADJ16791.1"/>
    <property type="molecule type" value="Genomic_DNA"/>
</dbReference>
<dbReference type="InterPro" id="IPR036388">
    <property type="entry name" value="WH-like_DNA-bd_sf"/>
</dbReference>
<evidence type="ECO:0000313" key="5">
    <source>
        <dbReference type="Proteomes" id="UP000011645"/>
    </source>
</evidence>
<protein>
    <submittedName>
        <fullName evidence="1">Uncharacterized protein</fullName>
    </submittedName>
</protein>
<geneLocation type="plasmid" evidence="1 4">
    <name>2</name>
</geneLocation>
<dbReference type="eggNOG" id="arCOG07566">
    <property type="taxonomic scope" value="Archaea"/>
</dbReference>
<evidence type="ECO:0000313" key="4">
    <source>
        <dbReference type="Proteomes" id="UP000000390"/>
    </source>
</evidence>
<evidence type="ECO:0000313" key="2">
    <source>
        <dbReference type="EMBL" id="ADJ17226.1"/>
    </source>
</evidence>
<dbReference type="InterPro" id="IPR036390">
    <property type="entry name" value="WH_DNA-bd_sf"/>
</dbReference>
<name>D8JCP6_HALJB</name>
<dbReference type="HOGENOM" id="CLU_156329_0_0_2"/>
<reference evidence="1 4" key="1">
    <citation type="journal article" date="2010" name="J. Bacteriol.">
        <title>Complete genome sequence of Halalkalicoccus jeotgali B3(T), an extremely halophilic archaeon.</title>
        <authorList>
            <person name="Roh S.W."/>
            <person name="Nam Y.D."/>
            <person name="Nam S.H."/>
            <person name="Choi S.H."/>
            <person name="Park H.S."/>
            <person name="Bae J.W."/>
        </authorList>
    </citation>
    <scope>NUCLEOTIDE SEQUENCE [LARGE SCALE GENOMIC DNA]</scope>
    <source>
        <strain evidence="1">B3</strain>
        <strain evidence="4">DSM 18796 / CECT 7217 / JCM 14584 / KCTC 4019 / B3</strain>
        <plasmid evidence="4">2</plasmid>
        <plasmid evidence="4">4</plasmid>
    </source>
</reference>
<proteinExistence type="predicted"/>
<dbReference type="Gene3D" id="1.10.10.10">
    <property type="entry name" value="Winged helix-like DNA-binding domain superfamily/Winged helix DNA-binding domain"/>
    <property type="match status" value="1"/>
</dbReference>
<dbReference type="KEGG" id="hje:HacjB3_19448"/>
<dbReference type="SUPFAM" id="SSF46785">
    <property type="entry name" value="Winged helix' DNA-binding domain"/>
    <property type="match status" value="1"/>
</dbReference>
<organism evidence="1 4">
    <name type="scientific">Halalkalicoccus jeotgali (strain DSM 18796 / CECT 7217 / JCM 14584 / KCTC 4019 / B3)</name>
    <dbReference type="NCBI Taxonomy" id="795797"/>
    <lineage>
        <taxon>Archaea</taxon>
        <taxon>Methanobacteriati</taxon>
        <taxon>Methanobacteriota</taxon>
        <taxon>Stenosarchaea group</taxon>
        <taxon>Halobacteria</taxon>
        <taxon>Halobacteriales</taxon>
        <taxon>Halococcaceae</taxon>
        <taxon>Halalkalicoccus</taxon>
    </lineage>
</organism>
<keyword evidence="5" id="KW-1185">Reference proteome</keyword>
<dbReference type="AlphaFoldDB" id="D8JCP6"/>
<evidence type="ECO:0000313" key="3">
    <source>
        <dbReference type="EMBL" id="ELY41682.1"/>
    </source>
</evidence>